<evidence type="ECO:0000256" key="1">
    <source>
        <dbReference type="SAM" id="SignalP"/>
    </source>
</evidence>
<proteinExistence type="predicted"/>
<name>A0A0D2MLP5_9CHLO</name>
<dbReference type="PROSITE" id="PS50213">
    <property type="entry name" value="FAS1"/>
    <property type="match status" value="1"/>
</dbReference>
<dbReference type="OrthoDB" id="546159at2759"/>
<dbReference type="PANTHER" id="PTHR10900:SF77">
    <property type="entry name" value="FI19380P1"/>
    <property type="match status" value="1"/>
</dbReference>
<evidence type="ECO:0000259" key="2">
    <source>
        <dbReference type="PROSITE" id="PS50213"/>
    </source>
</evidence>
<keyword evidence="4" id="KW-1185">Reference proteome</keyword>
<dbReference type="AlphaFoldDB" id="A0A0D2MLP5"/>
<sequence length="250" mass="24315">MRVLLASVVLLALAGAAVAQTAAALAPQSTSADGKRFWKDPLVAAKANNLTAFASTVEAAGLADTVGAPDLVATVFAPSNAAFKALQASTDPVVQDILNDKTKLAEVLKYHVVPGATIGAARIKTLIAGAKGGVLPFKTLEGEKVNATLKGATILVNDVPVSGGDVQGGKTLIHVIDDVLIPPTLLTGAAAPAASPSAAAVPSAAPAATGAPVTAAPASSPAPAAKPTNSAGRVAAGLLLAVPAAIAAVL</sequence>
<dbReference type="RefSeq" id="XP_013902804.1">
    <property type="nucleotide sequence ID" value="XM_014047350.1"/>
</dbReference>
<dbReference type="InterPro" id="IPR050904">
    <property type="entry name" value="Adhesion/Biosynth-related"/>
</dbReference>
<dbReference type="Pfam" id="PF02469">
    <property type="entry name" value="Fasciclin"/>
    <property type="match status" value="1"/>
</dbReference>
<dbReference type="InterPro" id="IPR036378">
    <property type="entry name" value="FAS1_dom_sf"/>
</dbReference>
<dbReference type="SMART" id="SM00554">
    <property type="entry name" value="FAS1"/>
    <property type="match status" value="1"/>
</dbReference>
<evidence type="ECO:0000313" key="4">
    <source>
        <dbReference type="Proteomes" id="UP000054498"/>
    </source>
</evidence>
<keyword evidence="1" id="KW-0732">Signal</keyword>
<gene>
    <name evidence="3" type="ORF">MNEG_4174</name>
</gene>
<dbReference type="Proteomes" id="UP000054498">
    <property type="component" value="Unassembled WGS sequence"/>
</dbReference>
<reference evidence="3 4" key="1">
    <citation type="journal article" date="2013" name="BMC Genomics">
        <title>Reconstruction of the lipid metabolism for the microalga Monoraphidium neglectum from its genome sequence reveals characteristics suitable for biofuel production.</title>
        <authorList>
            <person name="Bogen C."/>
            <person name="Al-Dilaimi A."/>
            <person name="Albersmeier A."/>
            <person name="Wichmann J."/>
            <person name="Grundmann M."/>
            <person name="Rupp O."/>
            <person name="Lauersen K.J."/>
            <person name="Blifernez-Klassen O."/>
            <person name="Kalinowski J."/>
            <person name="Goesmann A."/>
            <person name="Mussgnug J.H."/>
            <person name="Kruse O."/>
        </authorList>
    </citation>
    <scope>NUCLEOTIDE SEQUENCE [LARGE SCALE GENOMIC DNA]</scope>
    <source>
        <strain evidence="3 4">SAG 48.87</strain>
    </source>
</reference>
<dbReference type="EMBL" id="KK100784">
    <property type="protein sequence ID" value="KIZ03785.1"/>
    <property type="molecule type" value="Genomic_DNA"/>
</dbReference>
<evidence type="ECO:0000313" key="3">
    <source>
        <dbReference type="EMBL" id="KIZ03785.1"/>
    </source>
</evidence>
<feature type="chain" id="PRO_5002247057" description="FAS1 domain-containing protein" evidence="1">
    <location>
        <begin position="20"/>
        <end position="250"/>
    </location>
</feature>
<dbReference type="KEGG" id="mng:MNEG_4174"/>
<dbReference type="GeneID" id="25737052"/>
<feature type="domain" description="FAS1" evidence="2">
    <location>
        <begin position="37"/>
        <end position="180"/>
    </location>
</feature>
<dbReference type="SUPFAM" id="SSF82153">
    <property type="entry name" value="FAS1 domain"/>
    <property type="match status" value="1"/>
</dbReference>
<dbReference type="PANTHER" id="PTHR10900">
    <property type="entry name" value="PERIOSTIN-RELATED"/>
    <property type="match status" value="1"/>
</dbReference>
<accession>A0A0D2MLP5</accession>
<dbReference type="InterPro" id="IPR000782">
    <property type="entry name" value="FAS1_domain"/>
</dbReference>
<dbReference type="GO" id="GO:0005615">
    <property type="term" value="C:extracellular space"/>
    <property type="evidence" value="ECO:0007669"/>
    <property type="project" value="TreeGrafter"/>
</dbReference>
<organism evidence="3 4">
    <name type="scientific">Monoraphidium neglectum</name>
    <dbReference type="NCBI Taxonomy" id="145388"/>
    <lineage>
        <taxon>Eukaryota</taxon>
        <taxon>Viridiplantae</taxon>
        <taxon>Chlorophyta</taxon>
        <taxon>core chlorophytes</taxon>
        <taxon>Chlorophyceae</taxon>
        <taxon>CS clade</taxon>
        <taxon>Sphaeropleales</taxon>
        <taxon>Selenastraceae</taxon>
        <taxon>Monoraphidium</taxon>
    </lineage>
</organism>
<protein>
    <recommendedName>
        <fullName evidence="2">FAS1 domain-containing protein</fullName>
    </recommendedName>
</protein>
<dbReference type="STRING" id="145388.A0A0D2MLP5"/>
<dbReference type="Gene3D" id="2.30.180.10">
    <property type="entry name" value="FAS1 domain"/>
    <property type="match status" value="1"/>
</dbReference>
<feature type="signal peptide" evidence="1">
    <location>
        <begin position="1"/>
        <end position="19"/>
    </location>
</feature>